<organism evidence="3 4">
    <name type="scientific">Aquincola tertiaricarbonis</name>
    <dbReference type="NCBI Taxonomy" id="391953"/>
    <lineage>
        <taxon>Bacteria</taxon>
        <taxon>Pseudomonadati</taxon>
        <taxon>Pseudomonadota</taxon>
        <taxon>Betaproteobacteria</taxon>
        <taxon>Burkholderiales</taxon>
        <taxon>Sphaerotilaceae</taxon>
        <taxon>Aquincola</taxon>
    </lineage>
</organism>
<keyword evidence="1" id="KW-0597">Phosphoprotein</keyword>
<dbReference type="InterPro" id="IPR001789">
    <property type="entry name" value="Sig_transdc_resp-reg_receiver"/>
</dbReference>
<dbReference type="CDD" id="cd17557">
    <property type="entry name" value="REC_Rcp-like"/>
    <property type="match status" value="1"/>
</dbReference>
<sequence length="178" mass="19760">MTDKPDPAGDAQTHAPLAKTIELLAAASRTTELRPILLVEDSPNDLELALAALERCQLANPIHVARDGVEALDYLYARGAWQGREVGDPAVVLLDLKLPRLDGLEVLERVKKDPLLRAVPIVMLTSSREERDLVRSYELGVNAFVVKPVDFRAFLQAIQELGMFWAVLNQPPPRLSHR</sequence>
<evidence type="ECO:0000259" key="2">
    <source>
        <dbReference type="PROSITE" id="PS50110"/>
    </source>
</evidence>
<dbReference type="Pfam" id="PF00072">
    <property type="entry name" value="Response_reg"/>
    <property type="match status" value="1"/>
</dbReference>
<dbReference type="Gene3D" id="3.40.50.2300">
    <property type="match status" value="1"/>
</dbReference>
<dbReference type="InterPro" id="IPR052893">
    <property type="entry name" value="TCS_response_regulator"/>
</dbReference>
<dbReference type="EMBL" id="CP097636">
    <property type="protein sequence ID" value="URI09479.1"/>
    <property type="molecule type" value="Genomic_DNA"/>
</dbReference>
<evidence type="ECO:0000313" key="4">
    <source>
        <dbReference type="Proteomes" id="UP001056201"/>
    </source>
</evidence>
<dbReference type="SMART" id="SM00448">
    <property type="entry name" value="REC"/>
    <property type="match status" value="1"/>
</dbReference>
<dbReference type="Proteomes" id="UP001056201">
    <property type="component" value="Chromosome 2"/>
</dbReference>
<feature type="domain" description="Response regulatory" evidence="2">
    <location>
        <begin position="35"/>
        <end position="162"/>
    </location>
</feature>
<accession>A0ABY4SE46</accession>
<dbReference type="PANTHER" id="PTHR44520:SF1">
    <property type="entry name" value="TWO-COMPONENT SYSTEM REGULATORY PROTEIN"/>
    <property type="match status" value="1"/>
</dbReference>
<dbReference type="RefSeq" id="WP_250197707.1">
    <property type="nucleotide sequence ID" value="NZ_CP097636.1"/>
</dbReference>
<dbReference type="InterPro" id="IPR011006">
    <property type="entry name" value="CheY-like_superfamily"/>
</dbReference>
<keyword evidence="4" id="KW-1185">Reference proteome</keyword>
<protein>
    <submittedName>
        <fullName evidence="3">Response regulator</fullName>
    </submittedName>
</protein>
<feature type="modified residue" description="4-aspartylphosphate" evidence="1">
    <location>
        <position position="95"/>
    </location>
</feature>
<reference evidence="3" key="1">
    <citation type="submission" date="2022-05" db="EMBL/GenBank/DDBJ databases">
        <title>An RpoN-dependent PEP-CTERM gene is involved in floc formation of an Aquincola tertiaricarbonis strain.</title>
        <authorList>
            <person name="Qiu D."/>
            <person name="Xia M."/>
        </authorList>
    </citation>
    <scope>NUCLEOTIDE SEQUENCE</scope>
    <source>
        <strain evidence="3">RN12</strain>
    </source>
</reference>
<dbReference type="SUPFAM" id="SSF52172">
    <property type="entry name" value="CheY-like"/>
    <property type="match status" value="1"/>
</dbReference>
<evidence type="ECO:0000256" key="1">
    <source>
        <dbReference type="PROSITE-ProRule" id="PRU00169"/>
    </source>
</evidence>
<evidence type="ECO:0000313" key="3">
    <source>
        <dbReference type="EMBL" id="URI09479.1"/>
    </source>
</evidence>
<gene>
    <name evidence="3" type="ORF">MW290_28380</name>
</gene>
<dbReference type="PROSITE" id="PS50110">
    <property type="entry name" value="RESPONSE_REGULATORY"/>
    <property type="match status" value="1"/>
</dbReference>
<proteinExistence type="predicted"/>
<name>A0ABY4SE46_AQUTE</name>
<dbReference type="PANTHER" id="PTHR44520">
    <property type="entry name" value="RESPONSE REGULATOR RCP1-RELATED"/>
    <property type="match status" value="1"/>
</dbReference>